<feature type="compositionally biased region" description="Low complexity" evidence="1">
    <location>
        <begin position="108"/>
        <end position="122"/>
    </location>
</feature>
<name>A0A8H5FQ39_9AGAR</name>
<organism evidence="2 3">
    <name type="scientific">Collybiopsis confluens</name>
    <dbReference type="NCBI Taxonomy" id="2823264"/>
    <lineage>
        <taxon>Eukaryota</taxon>
        <taxon>Fungi</taxon>
        <taxon>Dikarya</taxon>
        <taxon>Basidiomycota</taxon>
        <taxon>Agaricomycotina</taxon>
        <taxon>Agaricomycetes</taxon>
        <taxon>Agaricomycetidae</taxon>
        <taxon>Agaricales</taxon>
        <taxon>Marasmiineae</taxon>
        <taxon>Omphalotaceae</taxon>
        <taxon>Collybiopsis</taxon>
    </lineage>
</organism>
<keyword evidence="3" id="KW-1185">Reference proteome</keyword>
<protein>
    <submittedName>
        <fullName evidence="2">Uncharacterized protein</fullName>
    </submittedName>
</protein>
<dbReference type="Proteomes" id="UP000518752">
    <property type="component" value="Unassembled WGS sequence"/>
</dbReference>
<dbReference type="EMBL" id="JAACJN010000397">
    <property type="protein sequence ID" value="KAF5344682.1"/>
    <property type="molecule type" value="Genomic_DNA"/>
</dbReference>
<reference evidence="2 3" key="1">
    <citation type="journal article" date="2020" name="ISME J.">
        <title>Uncovering the hidden diversity of litter-decomposition mechanisms in mushroom-forming fungi.</title>
        <authorList>
            <person name="Floudas D."/>
            <person name="Bentzer J."/>
            <person name="Ahren D."/>
            <person name="Johansson T."/>
            <person name="Persson P."/>
            <person name="Tunlid A."/>
        </authorList>
    </citation>
    <scope>NUCLEOTIDE SEQUENCE [LARGE SCALE GENOMIC DNA]</scope>
    <source>
        <strain evidence="2 3">CBS 406.79</strain>
    </source>
</reference>
<proteinExistence type="predicted"/>
<evidence type="ECO:0000256" key="1">
    <source>
        <dbReference type="SAM" id="MobiDB-lite"/>
    </source>
</evidence>
<dbReference type="AlphaFoldDB" id="A0A8H5FQ39"/>
<feature type="region of interest" description="Disordered" evidence="1">
    <location>
        <begin position="47"/>
        <end position="147"/>
    </location>
</feature>
<sequence length="391" mass="42143">MFKIKWKGRKKSRSDADLRSDMRALTGTTKNPLKVVTLKRPRAASIPLSTADDKIRPLSTIPSSPTPNSTTIDLDPAPAPAPFPRTSNHGASIATSPRSKVERTLGGDISSNISAVDSSNSVGETRTSGVPNRRLSMDSSSPRRNSVARSLSSIGSFLWLPKSSSQSRVDIDSEYALAEEVCWVDNEYDASLRDGMQTPVSPMVFSERAPSPLPPPRPKALMGPRPQPGRSLVITTGSETSDEGSEDELHSLVDAPPEPPSPECSLSDSGVPDTPLSFTCEAMSPTSSIVFSQQPLSPLFPSTSASNRTDTLLALEKPSSELPQSLSTHPSYARPFSPDSTSVITSDLITDSPTRSSLLLPPRSQRELRNASGQWNRTDIQEVIRGLRELK</sequence>
<feature type="compositionally biased region" description="Polar residues" evidence="1">
    <location>
        <begin position="137"/>
        <end position="147"/>
    </location>
</feature>
<feature type="compositionally biased region" description="Low complexity" evidence="1">
    <location>
        <begin position="57"/>
        <end position="71"/>
    </location>
</feature>
<gene>
    <name evidence="2" type="ORF">D9757_014145</name>
</gene>
<evidence type="ECO:0000313" key="2">
    <source>
        <dbReference type="EMBL" id="KAF5344682.1"/>
    </source>
</evidence>
<feature type="region of interest" description="Disordered" evidence="1">
    <location>
        <begin position="319"/>
        <end position="339"/>
    </location>
</feature>
<feature type="compositionally biased region" description="Polar residues" evidence="1">
    <location>
        <begin position="321"/>
        <end position="330"/>
    </location>
</feature>
<accession>A0A8H5FQ39</accession>
<feature type="compositionally biased region" description="Polar residues" evidence="1">
    <location>
        <begin position="85"/>
        <end position="98"/>
    </location>
</feature>
<comment type="caution">
    <text evidence="2">The sequence shown here is derived from an EMBL/GenBank/DDBJ whole genome shotgun (WGS) entry which is preliminary data.</text>
</comment>
<feature type="region of interest" description="Disordered" evidence="1">
    <location>
        <begin position="206"/>
        <end position="272"/>
    </location>
</feature>
<dbReference type="OrthoDB" id="2960890at2759"/>
<evidence type="ECO:0000313" key="3">
    <source>
        <dbReference type="Proteomes" id="UP000518752"/>
    </source>
</evidence>